<accession>A0A067QUB8</accession>
<dbReference type="EMBL" id="KK852945">
    <property type="protein sequence ID" value="KDR13467.1"/>
    <property type="molecule type" value="Genomic_DNA"/>
</dbReference>
<feature type="signal peptide" evidence="5">
    <location>
        <begin position="1"/>
        <end position="21"/>
    </location>
</feature>
<dbReference type="OrthoDB" id="2325980at2759"/>
<dbReference type="InterPro" id="IPR032675">
    <property type="entry name" value="LRR_dom_sf"/>
</dbReference>
<dbReference type="Pfam" id="PF00560">
    <property type="entry name" value="LRR_1"/>
    <property type="match status" value="1"/>
</dbReference>
<gene>
    <name evidence="6" type="ORF">L798_12576</name>
</gene>
<evidence type="ECO:0000256" key="3">
    <source>
        <dbReference type="SAM" id="MobiDB-lite"/>
    </source>
</evidence>
<dbReference type="Proteomes" id="UP000027135">
    <property type="component" value="Unassembled WGS sequence"/>
</dbReference>
<evidence type="ECO:0000313" key="7">
    <source>
        <dbReference type="Proteomes" id="UP000027135"/>
    </source>
</evidence>
<dbReference type="InterPro" id="IPR001611">
    <property type="entry name" value="Leu-rich_rpt"/>
</dbReference>
<reference evidence="6 7" key="1">
    <citation type="journal article" date="2014" name="Nat. Commun.">
        <title>Molecular traces of alternative social organization in a termite genome.</title>
        <authorList>
            <person name="Terrapon N."/>
            <person name="Li C."/>
            <person name="Robertson H.M."/>
            <person name="Ji L."/>
            <person name="Meng X."/>
            <person name="Booth W."/>
            <person name="Chen Z."/>
            <person name="Childers C.P."/>
            <person name="Glastad K.M."/>
            <person name="Gokhale K."/>
            <person name="Gowin J."/>
            <person name="Gronenberg W."/>
            <person name="Hermansen R.A."/>
            <person name="Hu H."/>
            <person name="Hunt B.G."/>
            <person name="Huylmans A.K."/>
            <person name="Khalil S.M."/>
            <person name="Mitchell R.D."/>
            <person name="Munoz-Torres M.C."/>
            <person name="Mustard J.A."/>
            <person name="Pan H."/>
            <person name="Reese J.T."/>
            <person name="Scharf M.E."/>
            <person name="Sun F."/>
            <person name="Vogel H."/>
            <person name="Xiao J."/>
            <person name="Yang W."/>
            <person name="Yang Z."/>
            <person name="Yang Z."/>
            <person name="Zhou J."/>
            <person name="Zhu J."/>
            <person name="Brent C.S."/>
            <person name="Elsik C.G."/>
            <person name="Goodisman M.A."/>
            <person name="Liberles D.A."/>
            <person name="Roe R.M."/>
            <person name="Vargo E.L."/>
            <person name="Vilcinskas A."/>
            <person name="Wang J."/>
            <person name="Bornberg-Bauer E."/>
            <person name="Korb J."/>
            <person name="Zhang G."/>
            <person name="Liebig J."/>
        </authorList>
    </citation>
    <scope>NUCLEOTIDE SEQUENCE [LARGE SCALE GENOMIC DNA]</scope>
    <source>
        <tissue evidence="6">Whole organism</tissue>
    </source>
</reference>
<dbReference type="FunCoup" id="A0A067QUB8">
    <property type="interactions" value="91"/>
</dbReference>
<feature type="chain" id="PRO_5001644321" evidence="5">
    <location>
        <begin position="22"/>
        <end position="766"/>
    </location>
</feature>
<evidence type="ECO:0000256" key="4">
    <source>
        <dbReference type="SAM" id="Phobius"/>
    </source>
</evidence>
<dbReference type="Gene3D" id="3.80.10.10">
    <property type="entry name" value="Ribonuclease Inhibitor"/>
    <property type="match status" value="4"/>
</dbReference>
<dbReference type="SMART" id="SM00365">
    <property type="entry name" value="LRR_SD22"/>
    <property type="match status" value="6"/>
</dbReference>
<proteinExistence type="predicted"/>
<keyword evidence="4" id="KW-0812">Transmembrane</keyword>
<feature type="transmembrane region" description="Helical" evidence="4">
    <location>
        <begin position="648"/>
        <end position="674"/>
    </location>
</feature>
<dbReference type="InterPro" id="IPR003591">
    <property type="entry name" value="Leu-rich_rpt_typical-subtyp"/>
</dbReference>
<dbReference type="InParanoid" id="A0A067QUB8"/>
<dbReference type="PANTHER" id="PTHR24366:SF96">
    <property type="entry name" value="LEUCINE RICH REPEAT CONTAINING 53"/>
    <property type="match status" value="1"/>
</dbReference>
<dbReference type="PROSITE" id="PS51450">
    <property type="entry name" value="LRR"/>
    <property type="match status" value="2"/>
</dbReference>
<dbReference type="SUPFAM" id="SSF52058">
    <property type="entry name" value="L domain-like"/>
    <property type="match status" value="2"/>
</dbReference>
<evidence type="ECO:0000256" key="5">
    <source>
        <dbReference type="SAM" id="SignalP"/>
    </source>
</evidence>
<name>A0A067QUB8_ZOONE</name>
<dbReference type="eggNOG" id="KOG0619">
    <property type="taxonomic scope" value="Eukaryota"/>
</dbReference>
<dbReference type="SMART" id="SM00369">
    <property type="entry name" value="LRR_TYP"/>
    <property type="match status" value="11"/>
</dbReference>
<keyword evidence="7" id="KW-1185">Reference proteome</keyword>
<keyword evidence="4" id="KW-1133">Transmembrane helix</keyword>
<dbReference type="OMA" id="MVLIWIS"/>
<feature type="region of interest" description="Disordered" evidence="3">
    <location>
        <begin position="718"/>
        <end position="744"/>
    </location>
</feature>
<protein>
    <submittedName>
        <fullName evidence="6">Insulin-like growth factor-binding protein complex acid labile chain</fullName>
    </submittedName>
</protein>
<sequence>MRRLLVHSVLTLLVSVHLVRSGDCPTYCKCDTTGTSGIHAKCSAFDDTQQFGLEIAYLDLSNIPKSSGLKLTDRIFSNVGLKRISSITLANSALKEIHVNAFHGLHNLNQLNLSRNHLGLLEPDMFANNTHLEKLSLSQNSLQNMQVKNSPYSEYFLNIPSLQDLDLSGCSLSHLLPTMFKKLTTVTYVNLASNNISDIPKETFAPLLDLGDLDLSDNKVSQLSSDMFENNSEINSLTMRNNPLSSLRSVQIESLQILDLSLCKFTTIDMDTFVGFPNMRDLNLSANAITSINSNAFKKMTKLQNLDLSNNKLIGPLSDDIFVKNVQLETLKLANNPQMKRFPETGFKEEFSEIYFLDASRCGLTHLEEDNLKRLDHLRRLYLSGNEIQYIKPGVLSPKIIFLDLSGNKIAHLDQVSFPSGSSLRTLYLSGNPIKKISPANFVNTARLKSLHLNSCELKQLWDTTETALRPLKFLSYLNIANNKIKSLSPKDLNYIEHVQTLVLSGNPLTCNDDMKKLVTLLTEREVASSDATQMKQFEEMKITGAVDLVSMKYELGWEKFMNYICQEKQRLIDITKPDYSGDKVVDPKSISDESEDKIILEPPSDHTEMVFDIEEIAFISTGIPEHALNYFPEDIHKDPVTHTKINYTWPIIIVILSAFSIILALLIFVALFLRWSRQKNSYRNRNARRLSICRTALYQQLYEDPNTPTTPVMMTKDPEHASEQRIYTSPNDDTNKTTTDTAQPISKVSYLSSPFHHSNIVPESV</sequence>
<keyword evidence="4" id="KW-0472">Membrane</keyword>
<keyword evidence="1" id="KW-0433">Leucine-rich repeat</keyword>
<dbReference type="Pfam" id="PF13855">
    <property type="entry name" value="LRR_8"/>
    <property type="match status" value="4"/>
</dbReference>
<keyword evidence="5" id="KW-0732">Signal</keyword>
<dbReference type="AlphaFoldDB" id="A0A067QUB8"/>
<dbReference type="PANTHER" id="PTHR24366">
    <property type="entry name" value="IG(IMMUNOGLOBULIN) AND LRR(LEUCINE RICH REPEAT) DOMAINS"/>
    <property type="match status" value="1"/>
</dbReference>
<keyword evidence="2" id="KW-0677">Repeat</keyword>
<dbReference type="STRING" id="136037.A0A067QUB8"/>
<evidence type="ECO:0000256" key="1">
    <source>
        <dbReference type="ARBA" id="ARBA00022614"/>
    </source>
</evidence>
<evidence type="ECO:0000256" key="2">
    <source>
        <dbReference type="ARBA" id="ARBA00022737"/>
    </source>
</evidence>
<evidence type="ECO:0000313" key="6">
    <source>
        <dbReference type="EMBL" id="KDR13467.1"/>
    </source>
</evidence>
<organism evidence="6 7">
    <name type="scientific">Zootermopsis nevadensis</name>
    <name type="common">Dampwood termite</name>
    <dbReference type="NCBI Taxonomy" id="136037"/>
    <lineage>
        <taxon>Eukaryota</taxon>
        <taxon>Metazoa</taxon>
        <taxon>Ecdysozoa</taxon>
        <taxon>Arthropoda</taxon>
        <taxon>Hexapoda</taxon>
        <taxon>Insecta</taxon>
        <taxon>Pterygota</taxon>
        <taxon>Neoptera</taxon>
        <taxon>Polyneoptera</taxon>
        <taxon>Dictyoptera</taxon>
        <taxon>Blattodea</taxon>
        <taxon>Blattoidea</taxon>
        <taxon>Termitoidae</taxon>
        <taxon>Termopsidae</taxon>
        <taxon>Zootermopsis</taxon>
    </lineage>
</organism>